<dbReference type="AlphaFoldDB" id="A0AAW2URM6"/>
<proteinExistence type="predicted"/>
<evidence type="ECO:0000313" key="1">
    <source>
        <dbReference type="EMBL" id="KAL0419886.1"/>
    </source>
</evidence>
<protein>
    <submittedName>
        <fullName evidence="1">Uncharacterized protein</fullName>
    </submittedName>
</protein>
<dbReference type="EMBL" id="JACGWJ010000005">
    <property type="protein sequence ID" value="KAL0419886.1"/>
    <property type="molecule type" value="Genomic_DNA"/>
</dbReference>
<sequence>MLSPDTVSFSCWLSEVEEDDVEAMEEAAESTMELERPGEEKKKRWEAKAVAKSGVGGLSIRFGGGVAVGGR</sequence>
<reference evidence="1" key="2">
    <citation type="journal article" date="2024" name="Plant">
        <title>Genomic evolution and insights into agronomic trait innovations of Sesamum species.</title>
        <authorList>
            <person name="Miao H."/>
            <person name="Wang L."/>
            <person name="Qu L."/>
            <person name="Liu H."/>
            <person name="Sun Y."/>
            <person name="Le M."/>
            <person name="Wang Q."/>
            <person name="Wei S."/>
            <person name="Zheng Y."/>
            <person name="Lin W."/>
            <person name="Duan Y."/>
            <person name="Cao H."/>
            <person name="Xiong S."/>
            <person name="Wang X."/>
            <person name="Wei L."/>
            <person name="Li C."/>
            <person name="Ma Q."/>
            <person name="Ju M."/>
            <person name="Zhao R."/>
            <person name="Li G."/>
            <person name="Mu C."/>
            <person name="Tian Q."/>
            <person name="Mei H."/>
            <person name="Zhang T."/>
            <person name="Gao T."/>
            <person name="Zhang H."/>
        </authorList>
    </citation>
    <scope>NUCLEOTIDE SEQUENCE</scope>
    <source>
        <strain evidence="1">G02</strain>
    </source>
</reference>
<organism evidence="1">
    <name type="scientific">Sesamum radiatum</name>
    <name type="common">Black benniseed</name>
    <dbReference type="NCBI Taxonomy" id="300843"/>
    <lineage>
        <taxon>Eukaryota</taxon>
        <taxon>Viridiplantae</taxon>
        <taxon>Streptophyta</taxon>
        <taxon>Embryophyta</taxon>
        <taxon>Tracheophyta</taxon>
        <taxon>Spermatophyta</taxon>
        <taxon>Magnoliopsida</taxon>
        <taxon>eudicotyledons</taxon>
        <taxon>Gunneridae</taxon>
        <taxon>Pentapetalae</taxon>
        <taxon>asterids</taxon>
        <taxon>lamiids</taxon>
        <taxon>Lamiales</taxon>
        <taxon>Pedaliaceae</taxon>
        <taxon>Sesamum</taxon>
    </lineage>
</organism>
<accession>A0AAW2URM6</accession>
<gene>
    <name evidence="1" type="ORF">Sradi_1402100</name>
</gene>
<comment type="caution">
    <text evidence="1">The sequence shown here is derived from an EMBL/GenBank/DDBJ whole genome shotgun (WGS) entry which is preliminary data.</text>
</comment>
<name>A0AAW2URM6_SESRA</name>
<reference evidence="1" key="1">
    <citation type="submission" date="2020-06" db="EMBL/GenBank/DDBJ databases">
        <authorList>
            <person name="Li T."/>
            <person name="Hu X."/>
            <person name="Zhang T."/>
            <person name="Song X."/>
            <person name="Zhang H."/>
            <person name="Dai N."/>
            <person name="Sheng W."/>
            <person name="Hou X."/>
            <person name="Wei L."/>
        </authorList>
    </citation>
    <scope>NUCLEOTIDE SEQUENCE</scope>
    <source>
        <strain evidence="1">G02</strain>
        <tissue evidence="1">Leaf</tissue>
    </source>
</reference>